<feature type="region of interest" description="Disordered" evidence="1">
    <location>
        <begin position="1"/>
        <end position="109"/>
    </location>
</feature>
<dbReference type="Gene3D" id="1.20.1270.60">
    <property type="entry name" value="Arfaptin homology (AH) domain/BAR domain"/>
    <property type="match status" value="1"/>
</dbReference>
<feature type="compositionally biased region" description="Basic and acidic residues" evidence="1">
    <location>
        <begin position="618"/>
        <end position="627"/>
    </location>
</feature>
<sequence length="1813" mass="200045">MQNNPHFHSNASNGLNSPTHQSPSLNDDFLASPQRAPSRAAADHSDFGEPDDFYRPYAERPTSQPDIILQTADDDGMDTPGKRRQANMNGGAALKSKPPFSASGTPVRGAVRSVSHPVNLTAAKSTPALTAAAKIKQGTIKERLKQFDTSRNQSPEPPTRLGGAPRTPSAQRYSNGTNHSNGYTLKTPSGYNTASSKIKSKDGQRNRRPLFGEVLDANPGAENVGFGITRTEADNEIVGFGISRADADILLASSVLTEGGMRDSCNARDRATHQRAQSDASTMPGAFPGDTESATPTASPVSAPASPYREVPEHKHSSRIPIRKGPGDPTKVDRFSPREDTLRAFEDKKLATLAARRYSPIRRADPIHSLSAVVRAPVPKTSPALRSTRARPPVTFNHTSSSRSRVADRHEKLLSSAGARSAKPKPSVPGQVNIAERRARLQTQLQGVSAPAKSVRLDRPSERQRRAPSYSEIAPEAMSAEPKLVVDELERKGHVPTKEIPPPVPPLILPVLQPSPPQQQRRFFKLERTKTTSDLDESPVLGHDERPNLLTPAAQGRVSERERRASEPPQSDSLLHQVRSMRNSSPSAVSRTEVPDDFLSQVDDGETIQILLGETPRLPEHNWKSPETEQELGSSPEAFHTPLEEDSEELNGHMFDGRSSIYPDDSVSMVGMRRYADVLNAEPVPPLPANGLQQYTQRQNFTLNSDARSEINRVLDHYQDGHVTPEMAKGFQKQVECLTPDLKQHNAWEAPEVTKGYLRDLLSEGRPQSELPVVSTSSKAAKPLIPMPKDPYEDDEEEAGGIAIIYGPPEPYSRKSSDAHIDANGTLHSQNASNSTLRPSISVEARSEAPDLDDDPLFRPEPPPKDARTEGRHVEWPVRPSLPDITTAGSGLGLSITNSRSASPSSKSPHPPRPVYAPPPPPTPIKEGSMSFTLQNNSSSSLVQQQNSIAYAKRVAADIFGPPGGPTAPLGLESPGLPEFPAPLGRTQRIEVMEAEKVNADRKSQSSSAKQSLDLARVPSRPPSRDDRKSTSQLRSSALDLVVPPGIDVDRVEKRLNNRRNRLKELVDTEHSFLQDMIVLEDIYLETFPSKRPAEEKQILFGNSDKVRAFSSLFLDVLKEAAAPAYKIAKENRWNYKRGSFGTSNSGTTENSATTPLTIFERMELDGKTTIGRTFIDYMAMIEQIYGTFMKGHSAANALLMKLQKDPEIANWLNVCRVGAADITHAWSLDSMLIKPTQRFLKYPLLLQEILMGTPDSHPDYIAIVQAYDMIKKAADRINDKNKRAELFAQAISKHLNADGKIKVGKLLNRRTDKLKQPVGLSNLPEDQAYNPIAQKFGGHFFQIQVVMRDYENYTDEVSKCVAQFRVFMACLMGIMSSRGDWPEQESKWHRFAQALQEIERHLLTGHVGEVRARVIDQIYTLWKMHEEPQKNMTRRKRLLQEFLKHKAMVEKGEMPDQALKEQAAMFGAVNETLIDELPKVYALTKVLIDTTLAKFIFLCRKWNRDWMKKLGEFVDDKERIEGMEIGQALLFIASNYVADVAPVEAEFASYRLCNGAALADALNILSPATTYSKPDDDSSHRRPSAPSSKRTMSLNSEEPSVPIRTSANIGLSPLVGSFAMPDAVQPPGTGRIRAGSAISSRGPSTPHSMSVHTGPTAYANQRPYPSSERSGELSPRGLQHSLEPISPRRPEHDTSYLSPEHNMSGATTPDERYSGIFHSALPMSDSLPTTPAAVHLDGDARILFLAASLFEFHIDSTRKEGGYPYLTYQPGEVFDVVGTKGELWLAKNQDDPACTVGWIWEKHFARILPEQY</sequence>
<dbReference type="InterPro" id="IPR000219">
    <property type="entry name" value="DH_dom"/>
</dbReference>
<feature type="region of interest" description="Disordered" evidence="1">
    <location>
        <begin position="1621"/>
        <end position="1708"/>
    </location>
</feature>
<feature type="region of interest" description="Disordered" evidence="1">
    <location>
        <begin position="527"/>
        <end position="593"/>
    </location>
</feature>
<feature type="region of interest" description="Disordered" evidence="1">
    <location>
        <begin position="146"/>
        <end position="206"/>
    </location>
</feature>
<dbReference type="SMART" id="SM00325">
    <property type="entry name" value="RhoGEF"/>
    <property type="match status" value="1"/>
</dbReference>
<feature type="compositionally biased region" description="Polar residues" evidence="1">
    <location>
        <begin position="1"/>
        <end position="25"/>
    </location>
</feature>
<dbReference type="InterPro" id="IPR035899">
    <property type="entry name" value="DBL_dom_sf"/>
</dbReference>
<dbReference type="PROSITE" id="PS50010">
    <property type="entry name" value="DH_2"/>
    <property type="match status" value="1"/>
</dbReference>
<feature type="region of interest" description="Disordered" evidence="1">
    <location>
        <begin position="443"/>
        <end position="470"/>
    </location>
</feature>
<comment type="caution">
    <text evidence="3">The sequence shown here is derived from an EMBL/GenBank/DDBJ whole genome shotgun (WGS) entry which is preliminary data.</text>
</comment>
<evidence type="ECO:0000313" key="5">
    <source>
        <dbReference type="Proteomes" id="UP000447873"/>
    </source>
</evidence>
<reference evidence="3 5" key="1">
    <citation type="submission" date="2018-12" db="EMBL/GenBank/DDBJ databases">
        <title>Venturia inaequalis Genome Resource.</title>
        <authorList>
            <person name="Lichtner F.J."/>
        </authorList>
    </citation>
    <scope>NUCLEOTIDE SEQUENCE [LARGE SCALE GENOMIC DNA]</scope>
    <source>
        <strain evidence="3 5">120213</strain>
        <strain evidence="4 6">DMI_063113</strain>
    </source>
</reference>
<dbReference type="InterPro" id="IPR027267">
    <property type="entry name" value="AH/BAR_dom_sf"/>
</dbReference>
<dbReference type="PANTHER" id="PTHR22834">
    <property type="entry name" value="NUCLEAR FUSION PROTEIN FUS2"/>
    <property type="match status" value="1"/>
</dbReference>
<feature type="region of interest" description="Disordered" evidence="1">
    <location>
        <begin position="618"/>
        <end position="639"/>
    </location>
</feature>
<evidence type="ECO:0000259" key="2">
    <source>
        <dbReference type="PROSITE" id="PS50010"/>
    </source>
</evidence>
<evidence type="ECO:0000313" key="6">
    <source>
        <dbReference type="Proteomes" id="UP000490939"/>
    </source>
</evidence>
<dbReference type="GO" id="GO:0005085">
    <property type="term" value="F:guanyl-nucleotide exchange factor activity"/>
    <property type="evidence" value="ECO:0007669"/>
    <property type="project" value="InterPro"/>
</dbReference>
<dbReference type="Pfam" id="PF00621">
    <property type="entry name" value="RhoGEF"/>
    <property type="match status" value="1"/>
</dbReference>
<feature type="domain" description="DH" evidence="2">
    <location>
        <begin position="1058"/>
        <end position="1281"/>
    </location>
</feature>
<name>A0A8H3V2R1_VENIN</name>
<evidence type="ECO:0000313" key="3">
    <source>
        <dbReference type="EMBL" id="KAE9980340.1"/>
    </source>
</evidence>
<keyword evidence="6" id="KW-1185">Reference proteome</keyword>
<feature type="compositionally biased region" description="Low complexity" evidence="1">
    <location>
        <begin position="293"/>
        <end position="307"/>
    </location>
</feature>
<dbReference type="Gene3D" id="1.20.900.10">
    <property type="entry name" value="Dbl homology (DH) domain"/>
    <property type="match status" value="1"/>
</dbReference>
<dbReference type="CDD" id="cd00160">
    <property type="entry name" value="RhoGEF"/>
    <property type="match status" value="1"/>
</dbReference>
<dbReference type="SUPFAM" id="SSF48065">
    <property type="entry name" value="DBL homology domain (DH-domain)"/>
    <property type="match status" value="1"/>
</dbReference>
<feature type="region of interest" description="Disordered" evidence="1">
    <location>
        <begin position="1570"/>
        <end position="1606"/>
    </location>
</feature>
<feature type="region of interest" description="Disordered" evidence="1">
    <location>
        <begin position="381"/>
        <end position="431"/>
    </location>
</feature>
<dbReference type="EMBL" id="WNWR01000003">
    <property type="protein sequence ID" value="KAE9994720.1"/>
    <property type="molecule type" value="Genomic_DNA"/>
</dbReference>
<feature type="compositionally biased region" description="Polar residues" evidence="1">
    <location>
        <begin position="1586"/>
        <end position="1606"/>
    </location>
</feature>
<feature type="compositionally biased region" description="Basic and acidic residues" evidence="1">
    <location>
        <begin position="455"/>
        <end position="465"/>
    </location>
</feature>
<feature type="compositionally biased region" description="Basic and acidic residues" evidence="1">
    <location>
        <begin position="41"/>
        <end position="58"/>
    </location>
</feature>
<feature type="compositionally biased region" description="Pro residues" evidence="1">
    <location>
        <begin position="909"/>
        <end position="924"/>
    </location>
</feature>
<dbReference type="Proteomes" id="UP000447873">
    <property type="component" value="Unassembled WGS sequence"/>
</dbReference>
<feature type="compositionally biased region" description="Polar residues" evidence="1">
    <location>
        <begin position="168"/>
        <end position="197"/>
    </location>
</feature>
<feature type="region of interest" description="Disordered" evidence="1">
    <location>
        <begin position="997"/>
        <end position="1035"/>
    </location>
</feature>
<feature type="compositionally biased region" description="Basic and acidic residues" evidence="1">
    <location>
        <begin position="856"/>
        <end position="876"/>
    </location>
</feature>
<feature type="region of interest" description="Disordered" evidence="1">
    <location>
        <begin position="263"/>
        <end position="335"/>
    </location>
</feature>
<feature type="compositionally biased region" description="Basic and acidic residues" evidence="1">
    <location>
        <begin position="812"/>
        <end position="821"/>
    </location>
</feature>
<feature type="region of interest" description="Disordered" evidence="1">
    <location>
        <begin position="767"/>
        <end position="942"/>
    </location>
</feature>
<feature type="compositionally biased region" description="Low complexity" evidence="1">
    <location>
        <begin position="31"/>
        <end position="40"/>
    </location>
</feature>
<dbReference type="EMBL" id="WNWS01000105">
    <property type="protein sequence ID" value="KAE9980340.1"/>
    <property type="molecule type" value="Genomic_DNA"/>
</dbReference>
<dbReference type="PANTHER" id="PTHR22834:SF20">
    <property type="entry name" value="SH3 DOMAIN-CONTAINING PROTEIN"/>
    <property type="match status" value="1"/>
</dbReference>
<feature type="compositionally biased region" description="Polar residues" evidence="1">
    <location>
        <begin position="826"/>
        <end position="839"/>
    </location>
</feature>
<protein>
    <recommendedName>
        <fullName evidence="2">DH domain-containing protein</fullName>
    </recommendedName>
</protein>
<dbReference type="GO" id="GO:0032955">
    <property type="term" value="P:regulation of division septum assembly"/>
    <property type="evidence" value="ECO:0007669"/>
    <property type="project" value="TreeGrafter"/>
</dbReference>
<organism evidence="3 5">
    <name type="scientific">Venturia inaequalis</name>
    <name type="common">Apple scab fungus</name>
    <dbReference type="NCBI Taxonomy" id="5025"/>
    <lineage>
        <taxon>Eukaryota</taxon>
        <taxon>Fungi</taxon>
        <taxon>Dikarya</taxon>
        <taxon>Ascomycota</taxon>
        <taxon>Pezizomycotina</taxon>
        <taxon>Dothideomycetes</taxon>
        <taxon>Pleosporomycetidae</taxon>
        <taxon>Venturiales</taxon>
        <taxon>Venturiaceae</taxon>
        <taxon>Venturia</taxon>
    </lineage>
</organism>
<feature type="compositionally biased region" description="Polar residues" evidence="1">
    <location>
        <begin position="568"/>
        <end position="590"/>
    </location>
</feature>
<accession>A0A8H3V2R1</accession>
<proteinExistence type="predicted"/>
<dbReference type="GO" id="GO:0031991">
    <property type="term" value="P:regulation of actomyosin contractile ring contraction"/>
    <property type="evidence" value="ECO:0007669"/>
    <property type="project" value="TreeGrafter"/>
</dbReference>
<feature type="compositionally biased region" description="Polar residues" evidence="1">
    <location>
        <begin position="1638"/>
        <end position="1654"/>
    </location>
</feature>
<evidence type="ECO:0000313" key="4">
    <source>
        <dbReference type="EMBL" id="KAE9994720.1"/>
    </source>
</evidence>
<gene>
    <name evidence="4" type="ORF">EG327_005166</name>
    <name evidence="3" type="ORF">EG328_000368</name>
</gene>
<dbReference type="Proteomes" id="UP000490939">
    <property type="component" value="Unassembled WGS sequence"/>
</dbReference>
<feature type="compositionally biased region" description="Low complexity" evidence="1">
    <location>
        <begin position="899"/>
        <end position="908"/>
    </location>
</feature>
<dbReference type="SUPFAM" id="SSF103657">
    <property type="entry name" value="BAR/IMD domain-like"/>
    <property type="match status" value="1"/>
</dbReference>
<evidence type="ECO:0000256" key="1">
    <source>
        <dbReference type="SAM" id="MobiDB-lite"/>
    </source>
</evidence>
<dbReference type="GO" id="GO:0005737">
    <property type="term" value="C:cytoplasm"/>
    <property type="evidence" value="ECO:0007669"/>
    <property type="project" value="TreeGrafter"/>
</dbReference>
<dbReference type="InterPro" id="IPR051492">
    <property type="entry name" value="Dynamin-Rho_GEF"/>
</dbReference>